<sequence length="335" mass="37404">MSQNSRLSIAFDAGHLDLPDGNVVVLRAHSDPVLNRFDTIMAVQSFKPEYDRLEQMGISVSAEIPSDADSVIVELGRSKGENLAMISRAHQMLPDGGVLIVDGYKTDGIESILKLLRKIVPINGVFSKSHGKTIWLTKSGQTPDVMRNWASAIEPRKNRDGFFTADGMFSADHIDPASQLLIAQITKPLAGMGADLGAGWGWLSHQALSEHEKIKTMELIEAEKTAIDCAKRNIDDPRAIFEWQDVTKFSGKSRFDFVLCNPPFHQSRKADPELGRQFIRKAAEILNPKGTLYLVANKQLAYETVLDETFQSWEYMAQTSQYKTIRADRPKASRR</sequence>
<evidence type="ECO:0000256" key="2">
    <source>
        <dbReference type="ARBA" id="ARBA00022552"/>
    </source>
</evidence>
<evidence type="ECO:0000313" key="8">
    <source>
        <dbReference type="Proteomes" id="UP000634455"/>
    </source>
</evidence>
<keyword evidence="2" id="KW-0698">rRNA processing</keyword>
<feature type="domain" description="Methyltransferase small" evidence="6">
    <location>
        <begin position="162"/>
        <end position="325"/>
    </location>
</feature>
<dbReference type="InterPro" id="IPR007848">
    <property type="entry name" value="Small_mtfrase_dom"/>
</dbReference>
<dbReference type="InterPro" id="IPR029063">
    <property type="entry name" value="SAM-dependent_MTases_sf"/>
</dbReference>
<proteinExistence type="predicted"/>
<evidence type="ECO:0000313" key="7">
    <source>
        <dbReference type="EMBL" id="GHA57816.1"/>
    </source>
</evidence>
<dbReference type="CDD" id="cd02440">
    <property type="entry name" value="AdoMet_MTases"/>
    <property type="match status" value="1"/>
</dbReference>
<evidence type="ECO:0000259" key="6">
    <source>
        <dbReference type="Pfam" id="PF05175"/>
    </source>
</evidence>
<organism evidence="7 8">
    <name type="scientific">Paramylibacter ulvae</name>
    <dbReference type="NCBI Taxonomy" id="1651968"/>
    <lineage>
        <taxon>Bacteria</taxon>
        <taxon>Pseudomonadati</taxon>
        <taxon>Pseudomonadota</taxon>
        <taxon>Alphaproteobacteria</taxon>
        <taxon>Rhodobacterales</taxon>
        <taxon>Paracoccaceae</taxon>
        <taxon>Paramylibacter</taxon>
    </lineage>
</organism>
<keyword evidence="5" id="KW-0949">S-adenosyl-L-methionine</keyword>
<dbReference type="InterPro" id="IPR046977">
    <property type="entry name" value="RsmC/RlmG"/>
</dbReference>
<evidence type="ECO:0000256" key="4">
    <source>
        <dbReference type="ARBA" id="ARBA00022679"/>
    </source>
</evidence>
<dbReference type="RefSeq" id="WP_189641013.1">
    <property type="nucleotide sequence ID" value="NZ_BMZF01000007.1"/>
</dbReference>
<dbReference type="SUPFAM" id="SSF53335">
    <property type="entry name" value="S-adenosyl-L-methionine-dependent methyltransferases"/>
    <property type="match status" value="1"/>
</dbReference>
<gene>
    <name evidence="7" type="ORF">GCM10008927_24510</name>
</gene>
<dbReference type="PANTHER" id="PTHR47816">
    <property type="entry name" value="RIBOSOMAL RNA SMALL SUBUNIT METHYLTRANSFERASE C"/>
    <property type="match status" value="1"/>
</dbReference>
<keyword evidence="4" id="KW-0808">Transferase</keyword>
<keyword evidence="8" id="KW-1185">Reference proteome</keyword>
<comment type="caution">
    <text evidence="7">The sequence shown here is derived from an EMBL/GenBank/DDBJ whole genome shotgun (WGS) entry which is preliminary data.</text>
</comment>
<evidence type="ECO:0000256" key="1">
    <source>
        <dbReference type="ARBA" id="ARBA00022490"/>
    </source>
</evidence>
<evidence type="ECO:0000256" key="5">
    <source>
        <dbReference type="ARBA" id="ARBA00022691"/>
    </source>
</evidence>
<dbReference type="InterPro" id="IPR002052">
    <property type="entry name" value="DNA_methylase_N6_adenine_CS"/>
</dbReference>
<dbReference type="PROSITE" id="PS00092">
    <property type="entry name" value="N6_MTASE"/>
    <property type="match status" value="1"/>
</dbReference>
<dbReference type="Proteomes" id="UP000634455">
    <property type="component" value="Unassembled WGS sequence"/>
</dbReference>
<reference evidence="8" key="1">
    <citation type="journal article" date="2019" name="Int. J. Syst. Evol. Microbiol.">
        <title>The Global Catalogue of Microorganisms (GCM) 10K type strain sequencing project: providing services to taxonomists for standard genome sequencing and annotation.</title>
        <authorList>
            <consortium name="The Broad Institute Genomics Platform"/>
            <consortium name="The Broad Institute Genome Sequencing Center for Infectious Disease"/>
            <person name="Wu L."/>
            <person name="Ma J."/>
        </authorList>
    </citation>
    <scope>NUCLEOTIDE SEQUENCE [LARGE SCALE GENOMIC DNA]</scope>
    <source>
        <strain evidence="8">KCTC 32465</strain>
    </source>
</reference>
<accession>A0ABQ3D876</accession>
<dbReference type="PANTHER" id="PTHR47816:SF4">
    <property type="entry name" value="RIBOSOMAL RNA SMALL SUBUNIT METHYLTRANSFERASE C"/>
    <property type="match status" value="1"/>
</dbReference>
<name>A0ABQ3D876_9RHOB</name>
<keyword evidence="1" id="KW-0963">Cytoplasm</keyword>
<dbReference type="Pfam" id="PF05175">
    <property type="entry name" value="MTS"/>
    <property type="match status" value="1"/>
</dbReference>
<evidence type="ECO:0000256" key="3">
    <source>
        <dbReference type="ARBA" id="ARBA00022603"/>
    </source>
</evidence>
<keyword evidence="3" id="KW-0489">Methyltransferase</keyword>
<dbReference type="EMBL" id="BMZF01000007">
    <property type="protein sequence ID" value="GHA57816.1"/>
    <property type="molecule type" value="Genomic_DNA"/>
</dbReference>
<protein>
    <submittedName>
        <fullName evidence="7">MFS transporter</fullName>
    </submittedName>
</protein>
<dbReference type="Gene3D" id="3.40.50.150">
    <property type="entry name" value="Vaccinia Virus protein VP39"/>
    <property type="match status" value="2"/>
</dbReference>